<dbReference type="GeneID" id="62152576"/>
<dbReference type="AlphaFoldDB" id="A0A9P5I6L1"/>
<protein>
    <submittedName>
        <fullName evidence="2">Uncharacterized protein</fullName>
    </submittedName>
</protein>
<comment type="caution">
    <text evidence="2">The sequence shown here is derived from an EMBL/GenBank/DDBJ whole genome shotgun (WGS) entry which is preliminary data.</text>
</comment>
<feature type="compositionally biased region" description="Polar residues" evidence="1">
    <location>
        <begin position="523"/>
        <end position="535"/>
    </location>
</feature>
<feature type="compositionally biased region" description="Basic and acidic residues" evidence="1">
    <location>
        <begin position="512"/>
        <end position="521"/>
    </location>
</feature>
<organism evidence="2 3">
    <name type="scientific">Botrytis byssoidea</name>
    <dbReference type="NCBI Taxonomy" id="139641"/>
    <lineage>
        <taxon>Eukaryota</taxon>
        <taxon>Fungi</taxon>
        <taxon>Dikarya</taxon>
        <taxon>Ascomycota</taxon>
        <taxon>Pezizomycotina</taxon>
        <taxon>Leotiomycetes</taxon>
        <taxon>Helotiales</taxon>
        <taxon>Sclerotiniaceae</taxon>
        <taxon>Botrytis</taxon>
    </lineage>
</organism>
<accession>A0A9P5I6L1</accession>
<reference evidence="2 3" key="1">
    <citation type="journal article" date="2020" name="Genome Biol. Evol.">
        <title>Comparative genomics of Sclerotiniaceae.</title>
        <authorList>
            <person name="Valero Jimenez C.A."/>
            <person name="Steentjes M."/>
            <person name="Scholten O.E."/>
            <person name="Van Kan J.A.L."/>
        </authorList>
    </citation>
    <scope>NUCLEOTIDE SEQUENCE [LARGE SCALE GENOMIC DNA]</scope>
    <source>
        <strain evidence="2 3">MUCL 94</strain>
    </source>
</reference>
<dbReference type="RefSeq" id="XP_038729516.1">
    <property type="nucleotide sequence ID" value="XM_038879503.1"/>
</dbReference>
<feature type="compositionally biased region" description="Low complexity" evidence="1">
    <location>
        <begin position="452"/>
        <end position="471"/>
    </location>
</feature>
<feature type="region of interest" description="Disordered" evidence="1">
    <location>
        <begin position="287"/>
        <end position="597"/>
    </location>
</feature>
<keyword evidence="3" id="KW-1185">Reference proteome</keyword>
<proteinExistence type="predicted"/>
<sequence>MGLLDFIRRKIKGSRQETHNSYTQKSSKSDKTHTSYRSEVPNDGSSRSRPQDPQQSKRAPLPQPHRIEHRNQESVQPRHVNKRSYSVEDRIKCIENDIDKWNKENLPNQRVKIDIIILQGLLDVNQHLSEPRSSSQIRFIYNPEEPWGESNLKQLQIACKEKKWHADFSWSPYALKSAVRKRMFEATAKDVPVYKSNKEVMIIRRPPLDYRICQRLDRLRGLESETNLYNSKLSKILKYIEKCINKQQLNGTQSKSRRDVTPRGLIEEWQKEYGFDFSKVLRSLKDKKVGRSEPRGHSSTGIHQKSHKVNGPHDSTVSLPTSQRAPSKSRAYNSSNHGSESDTSTSTRSRRVLKPNDSAVSLSGTRERAQSKSQGHKPSHDVTGGVKSLHPRRRTQNSSQPLNQHKPQTTSNLDTLAKNVSHSRPSVTIDSPSEGKGRAPSKSPNRNPPGRSPRTPLTPRTPRTPQTPQTPIRKNHIHQERENPPLPPSLSSSDYGHQKSPARPRSSNRKMTTRESSHGDFPDSSTGQSQSQSHLHVNKHELRPRNSHRDLFNNNHDDYERQLHSNPQQHLPYVIRKDRYPRPSNEDSNLPSPADSIDMSWKIGLTTEQVNKVHEQAIDKLRSEDQPNSYSS</sequence>
<evidence type="ECO:0000256" key="1">
    <source>
        <dbReference type="SAM" id="MobiDB-lite"/>
    </source>
</evidence>
<feature type="compositionally biased region" description="Basic and acidic residues" evidence="1">
    <location>
        <begin position="538"/>
        <end position="563"/>
    </location>
</feature>
<feature type="compositionally biased region" description="Basic and acidic residues" evidence="1">
    <location>
        <begin position="287"/>
        <end position="296"/>
    </location>
</feature>
<gene>
    <name evidence="2" type="ORF">EAE97_008988</name>
</gene>
<name>A0A9P5I6L1_9HELO</name>
<feature type="compositionally biased region" description="Polar residues" evidence="1">
    <location>
        <begin position="396"/>
        <end position="431"/>
    </location>
</feature>
<dbReference type="EMBL" id="RCSW01000020">
    <property type="protein sequence ID" value="KAF7931967.1"/>
    <property type="molecule type" value="Genomic_DNA"/>
</dbReference>
<dbReference type="Proteomes" id="UP000710849">
    <property type="component" value="Unassembled WGS sequence"/>
</dbReference>
<feature type="compositionally biased region" description="Basic and acidic residues" evidence="1">
    <location>
        <begin position="575"/>
        <end position="585"/>
    </location>
</feature>
<evidence type="ECO:0000313" key="2">
    <source>
        <dbReference type="EMBL" id="KAF7931967.1"/>
    </source>
</evidence>
<evidence type="ECO:0000313" key="3">
    <source>
        <dbReference type="Proteomes" id="UP000710849"/>
    </source>
</evidence>
<feature type="compositionally biased region" description="Polar residues" evidence="1">
    <location>
        <begin position="313"/>
        <end position="342"/>
    </location>
</feature>
<feature type="region of interest" description="Disordered" evidence="1">
    <location>
        <begin position="1"/>
        <end position="83"/>
    </location>
</feature>
<feature type="compositionally biased region" description="Low complexity" evidence="1">
    <location>
        <begin position="45"/>
        <end position="56"/>
    </location>
</feature>